<evidence type="ECO:0000256" key="5">
    <source>
        <dbReference type="ARBA" id="ARBA00023004"/>
    </source>
</evidence>
<evidence type="ECO:0000256" key="3">
    <source>
        <dbReference type="ARBA" id="ARBA00022691"/>
    </source>
</evidence>
<dbReference type="InterPro" id="IPR058240">
    <property type="entry name" value="rSAM_sf"/>
</dbReference>
<keyword evidence="5" id="KW-0408">Iron</keyword>
<dbReference type="EC" id="2.8.4.4" evidence="8"/>
<gene>
    <name evidence="8" type="ORF">MNBD_BACTEROID05-247</name>
</gene>
<accession>A0A3B0TMP5</accession>
<evidence type="ECO:0000259" key="7">
    <source>
        <dbReference type="PROSITE" id="PS50926"/>
    </source>
</evidence>
<dbReference type="GO" id="GO:0051539">
    <property type="term" value="F:4 iron, 4 sulfur cluster binding"/>
    <property type="evidence" value="ECO:0007669"/>
    <property type="project" value="UniProtKB-KW"/>
</dbReference>
<evidence type="ECO:0000256" key="2">
    <source>
        <dbReference type="ARBA" id="ARBA00022490"/>
    </source>
</evidence>
<dbReference type="SUPFAM" id="SSF102114">
    <property type="entry name" value="Radical SAM enzymes"/>
    <property type="match status" value="1"/>
</dbReference>
<dbReference type="GO" id="GO:0103039">
    <property type="term" value="F:protein methylthiotransferase activity"/>
    <property type="evidence" value="ECO:0007669"/>
    <property type="project" value="UniProtKB-EC"/>
</dbReference>
<keyword evidence="4" id="KW-0479">Metal-binding</keyword>
<organism evidence="8">
    <name type="scientific">hydrothermal vent metagenome</name>
    <dbReference type="NCBI Taxonomy" id="652676"/>
    <lineage>
        <taxon>unclassified sequences</taxon>
        <taxon>metagenomes</taxon>
        <taxon>ecological metagenomes</taxon>
    </lineage>
</organism>
<dbReference type="PROSITE" id="PS50926">
    <property type="entry name" value="TRAM"/>
    <property type="match status" value="1"/>
</dbReference>
<dbReference type="Gene3D" id="3.80.30.20">
    <property type="entry name" value="tm_1862 like domain"/>
    <property type="match status" value="1"/>
</dbReference>
<proteinExistence type="predicted"/>
<dbReference type="InterPro" id="IPR002792">
    <property type="entry name" value="TRAM_dom"/>
</dbReference>
<sequence>ETKFEKAGAFIYSPEEGTEAFDMPDQISDSIKKERLDRLMKLQQEISKEIQEKYVGEELKVLIEEKQKGEENVYLGRSVYDAPDVDGVVYVKSNQELNPGDFVNVKIIDSLEYDLSGDLV</sequence>
<dbReference type="GO" id="GO:0046872">
    <property type="term" value="F:metal ion binding"/>
    <property type="evidence" value="ECO:0007669"/>
    <property type="project" value="UniProtKB-KW"/>
</dbReference>
<evidence type="ECO:0000313" key="8">
    <source>
        <dbReference type="EMBL" id="VAW19228.1"/>
    </source>
</evidence>
<dbReference type="EMBL" id="UOEN01000457">
    <property type="protein sequence ID" value="VAW19228.1"/>
    <property type="molecule type" value="Genomic_DNA"/>
</dbReference>
<keyword evidence="8" id="KW-0808">Transferase</keyword>
<dbReference type="InterPro" id="IPR023404">
    <property type="entry name" value="rSAM_horseshoe"/>
</dbReference>
<feature type="domain" description="TRAM" evidence="7">
    <location>
        <begin position="52"/>
        <end position="120"/>
    </location>
</feature>
<keyword evidence="8" id="KW-0687">Ribonucleoprotein</keyword>
<dbReference type="GO" id="GO:0005840">
    <property type="term" value="C:ribosome"/>
    <property type="evidence" value="ECO:0007669"/>
    <property type="project" value="UniProtKB-KW"/>
</dbReference>
<dbReference type="Gene3D" id="2.40.50.140">
    <property type="entry name" value="Nucleic acid-binding proteins"/>
    <property type="match status" value="1"/>
</dbReference>
<keyword evidence="2" id="KW-0963">Cytoplasm</keyword>
<dbReference type="GO" id="GO:0005829">
    <property type="term" value="C:cytosol"/>
    <property type="evidence" value="ECO:0007669"/>
    <property type="project" value="TreeGrafter"/>
</dbReference>
<dbReference type="Pfam" id="PF18693">
    <property type="entry name" value="TRAM_2"/>
    <property type="match status" value="1"/>
</dbReference>
<keyword evidence="1" id="KW-0004">4Fe-4S</keyword>
<dbReference type="GO" id="GO:0035599">
    <property type="term" value="F:aspartic acid methylthiotransferase activity"/>
    <property type="evidence" value="ECO:0007669"/>
    <property type="project" value="TreeGrafter"/>
</dbReference>
<reference evidence="8" key="1">
    <citation type="submission" date="2018-06" db="EMBL/GenBank/DDBJ databases">
        <authorList>
            <person name="Zhirakovskaya E."/>
        </authorList>
    </citation>
    <scope>NUCLEOTIDE SEQUENCE</scope>
</reference>
<dbReference type="PANTHER" id="PTHR43837">
    <property type="entry name" value="RIBOSOMAL PROTEIN S12 METHYLTHIOTRANSFERASE RIMO"/>
    <property type="match status" value="1"/>
</dbReference>
<evidence type="ECO:0000256" key="4">
    <source>
        <dbReference type="ARBA" id="ARBA00022723"/>
    </source>
</evidence>
<keyword evidence="3" id="KW-0949">S-adenosyl-L-methionine</keyword>
<evidence type="ECO:0000256" key="1">
    <source>
        <dbReference type="ARBA" id="ARBA00022485"/>
    </source>
</evidence>
<dbReference type="PANTHER" id="PTHR43837:SF1">
    <property type="entry name" value="RIBOSOMAL PROTEIN US12 METHYLTHIOTRANSFERASE RIMO"/>
    <property type="match status" value="1"/>
</dbReference>
<evidence type="ECO:0000256" key="6">
    <source>
        <dbReference type="ARBA" id="ARBA00023014"/>
    </source>
</evidence>
<name>A0A3B0TMP5_9ZZZZ</name>
<dbReference type="AlphaFoldDB" id="A0A3B0TMP5"/>
<keyword evidence="6" id="KW-0411">Iron-sulfur</keyword>
<protein>
    <submittedName>
        <fullName evidence="8">Ribosomal protein S12p Asp88 (E. coli) methylthiotransferase</fullName>
        <ecNumber evidence="8">2.8.4.4</ecNumber>
    </submittedName>
</protein>
<dbReference type="InterPro" id="IPR012340">
    <property type="entry name" value="NA-bd_OB-fold"/>
</dbReference>
<feature type="non-terminal residue" evidence="8">
    <location>
        <position position="1"/>
    </location>
</feature>
<keyword evidence="8" id="KW-0689">Ribosomal protein</keyword>
<dbReference type="InterPro" id="IPR005840">
    <property type="entry name" value="Ribosomal_uS12_MeSTrfase_RimO"/>
</dbReference>
<dbReference type="FunFam" id="2.40.50.140:FF:000210">
    <property type="entry name" value="Ribosomal protein S12 methylthiotransferase RimO"/>
    <property type="match status" value="1"/>
</dbReference>